<feature type="compositionally biased region" description="Polar residues" evidence="11">
    <location>
        <begin position="245"/>
        <end position="258"/>
    </location>
</feature>
<comment type="caution">
    <text evidence="13">The sequence shown here is derived from an EMBL/GenBank/DDBJ whole genome shotgun (WGS) entry which is preliminary data.</text>
</comment>
<feature type="compositionally biased region" description="Gly residues" evidence="11">
    <location>
        <begin position="305"/>
        <end position="325"/>
    </location>
</feature>
<dbReference type="EMBL" id="MPGH01000164">
    <property type="protein sequence ID" value="OLN85524.1"/>
    <property type="molecule type" value="Genomic_DNA"/>
</dbReference>
<dbReference type="InterPro" id="IPR035704">
    <property type="entry name" value="SNX8/Mvp1_PX"/>
</dbReference>
<keyword evidence="9" id="KW-0472">Membrane</keyword>
<dbReference type="AlphaFoldDB" id="A0A1Q8RMH2"/>
<feature type="domain" description="PX" evidence="12">
    <location>
        <begin position="369"/>
        <end position="483"/>
    </location>
</feature>
<dbReference type="PANTHER" id="PTHR47554:SF1">
    <property type="entry name" value="SORTING NEXIN MVP1"/>
    <property type="match status" value="1"/>
</dbReference>
<feature type="compositionally biased region" description="Low complexity" evidence="11">
    <location>
        <begin position="1"/>
        <end position="21"/>
    </location>
</feature>
<evidence type="ECO:0000256" key="8">
    <source>
        <dbReference type="ARBA" id="ARBA00022927"/>
    </source>
</evidence>
<dbReference type="InterPro" id="IPR001683">
    <property type="entry name" value="PX_dom"/>
</dbReference>
<feature type="region of interest" description="Disordered" evidence="11">
    <location>
        <begin position="285"/>
        <end position="367"/>
    </location>
</feature>
<dbReference type="Proteomes" id="UP000186583">
    <property type="component" value="Unassembled WGS sequence"/>
</dbReference>
<dbReference type="GO" id="GO:0006623">
    <property type="term" value="P:protein targeting to vacuole"/>
    <property type="evidence" value="ECO:0007669"/>
    <property type="project" value="TreeGrafter"/>
</dbReference>
<sequence length="748" mass="81547">MSLFGTSPPTESPSITSAAPSRSLFDDDEPMSKSASNSLFTDDDFAGAENSPWDMPTPRKQQSRADLVRNLLPASQVPDSYIDTFDTVVREDGSDGRVNAGGIAKVFAAARLGADQQAQIMAMVVPAAGGDIAVGRGEFNVLLALIALAQEGETISLDTVDERRRNLPRPKLAGLTAAPVMPPISELPAAKPPQLPTTPNLEPASSPKPTTLPRPPMDFPEADDPWNSPDVHKGHAHAAVAESPSRPNGVSPQRTAPNGNGHGNGNYATSPSTAIAGRTMSSYTTATAGSETGPGRRVSNSAQSAGGGWGGYFDGSTPGGGGGGFNEPSTNPIASPFGSAVAGREPTANPSSAPPLRTAGSGRTGGGVEENVVVSLMPEKEGLFMFQHHNYEVSSIRRGSKVIRRYSDFVWLLDCLHKRYPFRVLPLLPPKRVAVNGNHFSNDGAFIEKRRRGLARFLNALVRHPVLGQEQLIIMFLTVPTELAVWRKQATISVQDEFTGRVLPPGLEDSLSPTLEALFDKTRSGIQRSAELYINICSVMDRLVKRSEGVAADHARIAMSLTSLTETSADTYATDTNDVPLLNDGLTSMSRHLRTCQTLLEDESKAWDAGVLEDLKRQRDALVSVRELFDRRERLDKDNIPYLERRIQTNETKLANLRSKPEGLVKPGEIDRVVESILKDKESIVNQHNRSIFVKECIRDELIYFQTTQYHVSRWNQDWAQERVKYSEMLADNWRRLLDELEGMPLGD</sequence>
<dbReference type="Gene3D" id="3.30.1520.10">
    <property type="entry name" value="Phox-like domain"/>
    <property type="match status" value="1"/>
</dbReference>
<gene>
    <name evidence="13" type="ORF">CCHL11_08032</name>
</gene>
<dbReference type="PROSITE" id="PS50195">
    <property type="entry name" value="PX"/>
    <property type="match status" value="1"/>
</dbReference>
<dbReference type="STRING" id="708187.A0A1Q8RMH2"/>
<evidence type="ECO:0000256" key="4">
    <source>
        <dbReference type="ARBA" id="ARBA00010883"/>
    </source>
</evidence>
<dbReference type="GO" id="GO:0032266">
    <property type="term" value="F:phosphatidylinositol-3-phosphate binding"/>
    <property type="evidence" value="ECO:0007669"/>
    <property type="project" value="TreeGrafter"/>
</dbReference>
<protein>
    <recommendedName>
        <fullName evidence="5">Sorting nexin MVP1</fullName>
    </recommendedName>
    <alternativeName>
        <fullName evidence="10">Sorting nexin mvp1</fullName>
    </alternativeName>
</protein>
<evidence type="ECO:0000256" key="10">
    <source>
        <dbReference type="ARBA" id="ARBA00072009"/>
    </source>
</evidence>
<name>A0A1Q8RMH2_9PEZI</name>
<dbReference type="CDD" id="cd07597">
    <property type="entry name" value="BAR_SNX8"/>
    <property type="match status" value="1"/>
</dbReference>
<keyword evidence="8" id="KW-0653">Protein transport</keyword>
<keyword evidence="14" id="KW-1185">Reference proteome</keyword>
<evidence type="ECO:0000256" key="11">
    <source>
        <dbReference type="SAM" id="MobiDB-lite"/>
    </source>
</evidence>
<evidence type="ECO:0000313" key="14">
    <source>
        <dbReference type="Proteomes" id="UP000186583"/>
    </source>
</evidence>
<dbReference type="GO" id="GO:0005768">
    <property type="term" value="C:endosome"/>
    <property type="evidence" value="ECO:0007669"/>
    <property type="project" value="TreeGrafter"/>
</dbReference>
<feature type="region of interest" description="Disordered" evidence="11">
    <location>
        <begin position="1"/>
        <end position="63"/>
    </location>
</feature>
<dbReference type="SUPFAM" id="SSF64268">
    <property type="entry name" value="PX domain"/>
    <property type="match status" value="1"/>
</dbReference>
<comment type="similarity">
    <text evidence="4">Belongs to the sorting nexin family.</text>
</comment>
<dbReference type="Gene3D" id="1.20.1270.60">
    <property type="entry name" value="Arfaptin homology (AH) domain/BAR domain"/>
    <property type="match status" value="1"/>
</dbReference>
<evidence type="ECO:0000256" key="2">
    <source>
        <dbReference type="ARBA" id="ARBA00004287"/>
    </source>
</evidence>
<evidence type="ECO:0000313" key="13">
    <source>
        <dbReference type="EMBL" id="OLN85524.1"/>
    </source>
</evidence>
<dbReference type="InterPro" id="IPR045734">
    <property type="entry name" value="Snx8_BAR_dom"/>
</dbReference>
<evidence type="ECO:0000256" key="9">
    <source>
        <dbReference type="ARBA" id="ARBA00023136"/>
    </source>
</evidence>
<evidence type="ECO:0000259" key="12">
    <source>
        <dbReference type="PROSITE" id="PS50195"/>
    </source>
</evidence>
<dbReference type="PANTHER" id="PTHR47554">
    <property type="entry name" value="SORTING NEXIN MVP1"/>
    <property type="match status" value="1"/>
</dbReference>
<dbReference type="Pfam" id="PF19566">
    <property type="entry name" value="Snx8_BAR_dom"/>
    <property type="match status" value="1"/>
</dbReference>
<organism evidence="13 14">
    <name type="scientific">Colletotrichum chlorophyti</name>
    <dbReference type="NCBI Taxonomy" id="708187"/>
    <lineage>
        <taxon>Eukaryota</taxon>
        <taxon>Fungi</taxon>
        <taxon>Dikarya</taxon>
        <taxon>Ascomycota</taxon>
        <taxon>Pezizomycotina</taxon>
        <taxon>Sordariomycetes</taxon>
        <taxon>Hypocreomycetidae</taxon>
        <taxon>Glomerellales</taxon>
        <taxon>Glomerellaceae</taxon>
        <taxon>Colletotrichum</taxon>
    </lineage>
</organism>
<reference evidence="13 14" key="1">
    <citation type="submission" date="2016-11" db="EMBL/GenBank/DDBJ databases">
        <title>Draft Genome Assembly of Colletotrichum chlorophyti a pathogen of herbaceous plants.</title>
        <authorList>
            <person name="Gan P."/>
            <person name="Narusaka M."/>
            <person name="Tsushima A."/>
            <person name="Narusaka Y."/>
            <person name="Takano Y."/>
            <person name="Shirasu K."/>
        </authorList>
    </citation>
    <scope>NUCLEOTIDE SEQUENCE [LARGE SCALE GENOMIC DNA]</scope>
    <source>
        <strain evidence="13 14">NTL11</strain>
    </source>
</reference>
<dbReference type="CDD" id="cd06866">
    <property type="entry name" value="PX_SNX8_Mvp1p_like"/>
    <property type="match status" value="1"/>
</dbReference>
<dbReference type="OrthoDB" id="10064318at2759"/>
<accession>A0A1Q8RMH2</accession>
<dbReference type="FunFam" id="1.20.1270.60:FF:000072">
    <property type="entry name" value="Sorting nexin MVP1"/>
    <property type="match status" value="1"/>
</dbReference>
<comment type="function">
    <text evidence="1">Required for vacuolar protein sorting.</text>
</comment>
<proteinExistence type="inferred from homology"/>
<dbReference type="InterPro" id="IPR028662">
    <property type="entry name" value="SNX8/Mvp1"/>
</dbReference>
<dbReference type="GO" id="GO:0016020">
    <property type="term" value="C:membrane"/>
    <property type="evidence" value="ECO:0007669"/>
    <property type="project" value="UniProtKB-SubCell"/>
</dbReference>
<dbReference type="InterPro" id="IPR036871">
    <property type="entry name" value="PX_dom_sf"/>
</dbReference>
<dbReference type="SMART" id="SM00312">
    <property type="entry name" value="PX"/>
    <property type="match status" value="1"/>
</dbReference>
<evidence type="ECO:0000256" key="6">
    <source>
        <dbReference type="ARBA" id="ARBA00022448"/>
    </source>
</evidence>
<evidence type="ECO:0000256" key="3">
    <source>
        <dbReference type="ARBA" id="ARBA00004496"/>
    </source>
</evidence>
<comment type="subcellular location">
    <subcellularLocation>
        <location evidence="3">Cytoplasm</location>
    </subcellularLocation>
    <subcellularLocation>
        <location evidence="2">Membrane</location>
        <topology evidence="2">Peripheral membrane protein</topology>
        <orientation evidence="2">Cytoplasmic side</orientation>
    </subcellularLocation>
</comment>
<evidence type="ECO:0000256" key="1">
    <source>
        <dbReference type="ARBA" id="ARBA00002474"/>
    </source>
</evidence>
<feature type="region of interest" description="Disordered" evidence="11">
    <location>
        <begin position="168"/>
        <end position="273"/>
    </location>
</feature>
<keyword evidence="7" id="KW-0963">Cytoplasm</keyword>
<dbReference type="InterPro" id="IPR027267">
    <property type="entry name" value="AH/BAR_dom_sf"/>
</dbReference>
<dbReference type="GO" id="GO:0005829">
    <property type="term" value="C:cytosol"/>
    <property type="evidence" value="ECO:0007669"/>
    <property type="project" value="GOC"/>
</dbReference>
<dbReference type="GO" id="GO:0042147">
    <property type="term" value="P:retrograde transport, endosome to Golgi"/>
    <property type="evidence" value="ECO:0007669"/>
    <property type="project" value="InterPro"/>
</dbReference>
<keyword evidence="6" id="KW-0813">Transport</keyword>
<dbReference type="Pfam" id="PF00787">
    <property type="entry name" value="PX"/>
    <property type="match status" value="1"/>
</dbReference>
<evidence type="ECO:0000256" key="5">
    <source>
        <dbReference type="ARBA" id="ARBA00014268"/>
    </source>
</evidence>
<dbReference type="FunFam" id="3.30.1520.10:FF:000037">
    <property type="entry name" value="Sorting nexin mvp-1"/>
    <property type="match status" value="1"/>
</dbReference>
<evidence type="ECO:0000256" key="7">
    <source>
        <dbReference type="ARBA" id="ARBA00022490"/>
    </source>
</evidence>